<dbReference type="InterPro" id="IPR055170">
    <property type="entry name" value="GFO_IDH_MocA-like_dom"/>
</dbReference>
<keyword evidence="2" id="KW-0560">Oxidoreductase</keyword>
<dbReference type="SUPFAM" id="SSF51735">
    <property type="entry name" value="NAD(P)-binding Rossmann-fold domains"/>
    <property type="match status" value="1"/>
</dbReference>
<dbReference type="Gene3D" id="3.40.50.720">
    <property type="entry name" value="NAD(P)-binding Rossmann-like Domain"/>
    <property type="match status" value="1"/>
</dbReference>
<evidence type="ECO:0000256" key="2">
    <source>
        <dbReference type="ARBA" id="ARBA00023002"/>
    </source>
</evidence>
<dbReference type="PANTHER" id="PTHR22604:SF105">
    <property type="entry name" value="TRANS-1,2-DIHYDROBENZENE-1,2-DIOL DEHYDROGENASE"/>
    <property type="match status" value="1"/>
</dbReference>
<dbReference type="Pfam" id="PF22725">
    <property type="entry name" value="GFO_IDH_MocA_C3"/>
    <property type="match status" value="1"/>
</dbReference>
<dbReference type="EMBL" id="BARS01054979">
    <property type="protein sequence ID" value="GAG52836.1"/>
    <property type="molecule type" value="Genomic_DNA"/>
</dbReference>
<dbReference type="InterPro" id="IPR050984">
    <property type="entry name" value="Gfo/Idh/MocA_domain"/>
</dbReference>
<proteinExistence type="inferred from homology"/>
<dbReference type="SUPFAM" id="SSF55347">
    <property type="entry name" value="Glyceraldehyde-3-phosphate dehydrogenase-like, C-terminal domain"/>
    <property type="match status" value="1"/>
</dbReference>
<feature type="non-terminal residue" evidence="5">
    <location>
        <position position="211"/>
    </location>
</feature>
<organism evidence="5">
    <name type="scientific">marine sediment metagenome</name>
    <dbReference type="NCBI Taxonomy" id="412755"/>
    <lineage>
        <taxon>unclassified sequences</taxon>
        <taxon>metagenomes</taxon>
        <taxon>ecological metagenomes</taxon>
    </lineage>
</organism>
<evidence type="ECO:0008006" key="6">
    <source>
        <dbReference type="Google" id="ProtNLM"/>
    </source>
</evidence>
<dbReference type="AlphaFoldDB" id="X0ZXR7"/>
<evidence type="ECO:0000313" key="5">
    <source>
        <dbReference type="EMBL" id="GAG52836.1"/>
    </source>
</evidence>
<dbReference type="Gene3D" id="3.30.360.10">
    <property type="entry name" value="Dihydrodipicolinate Reductase, domain 2"/>
    <property type="match status" value="1"/>
</dbReference>
<dbReference type="PANTHER" id="PTHR22604">
    <property type="entry name" value="OXIDOREDUCTASES"/>
    <property type="match status" value="1"/>
</dbReference>
<evidence type="ECO:0000259" key="3">
    <source>
        <dbReference type="Pfam" id="PF01408"/>
    </source>
</evidence>
<dbReference type="InterPro" id="IPR000683">
    <property type="entry name" value="Gfo/Idh/MocA-like_OxRdtase_N"/>
</dbReference>
<protein>
    <recommendedName>
        <fullName evidence="6">Gfo/Idh/MocA-like oxidoreductase N-terminal domain-containing protein</fullName>
    </recommendedName>
</protein>
<feature type="domain" description="GFO/IDH/MocA-like oxidoreductase" evidence="4">
    <location>
        <begin position="69"/>
        <end position="189"/>
    </location>
</feature>
<reference evidence="5" key="1">
    <citation type="journal article" date="2014" name="Front. Microbiol.">
        <title>High frequency of phylogenetically diverse reductive dehalogenase-homologous genes in deep subseafloor sedimentary metagenomes.</title>
        <authorList>
            <person name="Kawai M."/>
            <person name="Futagami T."/>
            <person name="Toyoda A."/>
            <person name="Takaki Y."/>
            <person name="Nishi S."/>
            <person name="Hori S."/>
            <person name="Arai W."/>
            <person name="Tsubouchi T."/>
            <person name="Morono Y."/>
            <person name="Uchiyama I."/>
            <person name="Ito T."/>
            <person name="Fujiyama A."/>
            <person name="Inagaki F."/>
            <person name="Takami H."/>
        </authorList>
    </citation>
    <scope>NUCLEOTIDE SEQUENCE</scope>
    <source>
        <strain evidence="5">Expedition CK06-06</strain>
    </source>
</reference>
<feature type="non-terminal residue" evidence="5">
    <location>
        <position position="1"/>
    </location>
</feature>
<comment type="similarity">
    <text evidence="1">Belongs to the Gfo/Idh/MocA family.</text>
</comment>
<dbReference type="Pfam" id="PF01408">
    <property type="entry name" value="GFO_IDH_MocA"/>
    <property type="match status" value="1"/>
</dbReference>
<evidence type="ECO:0000259" key="4">
    <source>
        <dbReference type="Pfam" id="PF22725"/>
    </source>
</evidence>
<comment type="caution">
    <text evidence="5">The sequence shown here is derived from an EMBL/GenBank/DDBJ whole genome shotgun (WGS) entry which is preliminary data.</text>
</comment>
<dbReference type="GO" id="GO:0016491">
    <property type="term" value="F:oxidoreductase activity"/>
    <property type="evidence" value="ECO:0007669"/>
    <property type="project" value="UniProtKB-KW"/>
</dbReference>
<sequence>PEVDAIYIPLPNHLHRPWTLKALNAGKHVLCEKPLACNANEAREMASAAKDAGLVLMEAFMYRFHPRSQRIKQMVAEGSIGTPCLVRAAFCFRMREKDWVNADNARLRLEMGGGALLDVGCYGVSVARWLLGAEPTQVQAQAVYHSGGADVHLVGSLSFADSSLATFEASFVSALQQTFTVVGREGAIELPHNAFVPWEKDAVFVLRRYDE</sequence>
<accession>X0ZXR7</accession>
<dbReference type="InterPro" id="IPR036291">
    <property type="entry name" value="NAD(P)-bd_dom_sf"/>
</dbReference>
<evidence type="ECO:0000256" key="1">
    <source>
        <dbReference type="ARBA" id="ARBA00010928"/>
    </source>
</evidence>
<feature type="domain" description="Gfo/Idh/MocA-like oxidoreductase N-terminal" evidence="3">
    <location>
        <begin position="1"/>
        <end position="59"/>
    </location>
</feature>
<gene>
    <name evidence="5" type="ORF">S01H1_81278</name>
</gene>
<dbReference type="GO" id="GO:0000166">
    <property type="term" value="F:nucleotide binding"/>
    <property type="evidence" value="ECO:0007669"/>
    <property type="project" value="InterPro"/>
</dbReference>
<name>X0ZXR7_9ZZZZ</name>